<dbReference type="RefSeq" id="WP_344861674.1">
    <property type="nucleotide sequence ID" value="NZ_BAAAUT010000031.1"/>
</dbReference>
<reference evidence="2" key="1">
    <citation type="journal article" date="2019" name="Int. J. Syst. Evol. Microbiol.">
        <title>The Global Catalogue of Microorganisms (GCM) 10K type strain sequencing project: providing services to taxonomists for standard genome sequencing and annotation.</title>
        <authorList>
            <consortium name="The Broad Institute Genomics Platform"/>
            <consortium name="The Broad Institute Genome Sequencing Center for Infectious Disease"/>
            <person name="Wu L."/>
            <person name="Ma J."/>
        </authorList>
    </citation>
    <scope>NUCLEOTIDE SEQUENCE [LARGE SCALE GENOMIC DNA]</scope>
    <source>
        <strain evidence="2">JCM 9373</strain>
    </source>
</reference>
<accession>A0ABP6NDR5</accession>
<evidence type="ECO:0000313" key="2">
    <source>
        <dbReference type="Proteomes" id="UP001500320"/>
    </source>
</evidence>
<sequence length="96" mass="10391">MEPISSLSREYVYVFVDGATGVEDVEIAFTTPNVEPTEAQWKPAQWHITSPRGSEARILIGPGTDAPLTDGTYQAWVRVTGPVERPVLPGGLVPIT</sequence>
<dbReference type="Proteomes" id="UP001500320">
    <property type="component" value="Unassembled WGS sequence"/>
</dbReference>
<proteinExistence type="predicted"/>
<gene>
    <name evidence="1" type="ORF">GCM10010466_39920</name>
</gene>
<name>A0ABP6NDR5_9ACTN</name>
<comment type="caution">
    <text evidence="1">The sequence shown here is derived from an EMBL/GenBank/DDBJ whole genome shotgun (WGS) entry which is preliminary data.</text>
</comment>
<protein>
    <submittedName>
        <fullName evidence="1">Uncharacterized protein</fullName>
    </submittedName>
</protein>
<dbReference type="EMBL" id="BAAAUT010000031">
    <property type="protein sequence ID" value="GAA3144852.1"/>
    <property type="molecule type" value="Genomic_DNA"/>
</dbReference>
<keyword evidence="2" id="KW-1185">Reference proteome</keyword>
<evidence type="ECO:0000313" key="1">
    <source>
        <dbReference type="EMBL" id="GAA3144852.1"/>
    </source>
</evidence>
<organism evidence="1 2">
    <name type="scientific">Planomonospora alba</name>
    <dbReference type="NCBI Taxonomy" id="161354"/>
    <lineage>
        <taxon>Bacteria</taxon>
        <taxon>Bacillati</taxon>
        <taxon>Actinomycetota</taxon>
        <taxon>Actinomycetes</taxon>
        <taxon>Streptosporangiales</taxon>
        <taxon>Streptosporangiaceae</taxon>
        <taxon>Planomonospora</taxon>
    </lineage>
</organism>